<proteinExistence type="predicted"/>
<reference evidence="1 2" key="1">
    <citation type="submission" date="2019-08" db="EMBL/GenBank/DDBJ databases">
        <title>Whole genome of Aphis craccivora.</title>
        <authorList>
            <person name="Voronova N.V."/>
            <person name="Shulinski R.S."/>
            <person name="Bandarenka Y.V."/>
            <person name="Zhorov D.G."/>
            <person name="Warner D."/>
        </authorList>
    </citation>
    <scope>NUCLEOTIDE SEQUENCE [LARGE SCALE GENOMIC DNA]</scope>
    <source>
        <strain evidence="1">180601</strain>
        <tissue evidence="1">Whole Body</tissue>
    </source>
</reference>
<feature type="non-terminal residue" evidence="1">
    <location>
        <position position="1"/>
    </location>
</feature>
<comment type="caution">
    <text evidence="1">The sequence shown here is derived from an EMBL/GenBank/DDBJ whole genome shotgun (WGS) entry which is preliminary data.</text>
</comment>
<name>A0A6G0X549_APHCR</name>
<organism evidence="1 2">
    <name type="scientific">Aphis craccivora</name>
    <name type="common">Cowpea aphid</name>
    <dbReference type="NCBI Taxonomy" id="307492"/>
    <lineage>
        <taxon>Eukaryota</taxon>
        <taxon>Metazoa</taxon>
        <taxon>Ecdysozoa</taxon>
        <taxon>Arthropoda</taxon>
        <taxon>Hexapoda</taxon>
        <taxon>Insecta</taxon>
        <taxon>Pterygota</taxon>
        <taxon>Neoptera</taxon>
        <taxon>Paraneoptera</taxon>
        <taxon>Hemiptera</taxon>
        <taxon>Sternorrhyncha</taxon>
        <taxon>Aphidomorpha</taxon>
        <taxon>Aphidoidea</taxon>
        <taxon>Aphididae</taxon>
        <taxon>Aphidini</taxon>
        <taxon>Aphis</taxon>
        <taxon>Aphis</taxon>
    </lineage>
</organism>
<dbReference type="Proteomes" id="UP000478052">
    <property type="component" value="Unassembled WGS sequence"/>
</dbReference>
<evidence type="ECO:0000313" key="2">
    <source>
        <dbReference type="Proteomes" id="UP000478052"/>
    </source>
</evidence>
<gene>
    <name evidence="1" type="ORF">FWK35_00031423</name>
</gene>
<evidence type="ECO:0000313" key="1">
    <source>
        <dbReference type="EMBL" id="KAF0735035.1"/>
    </source>
</evidence>
<sequence length="46" mass="5154">FQAPASILSTIIKNKGVILKIYNLNPATWKKIKLGEYSGTEFCLLK</sequence>
<accession>A0A6G0X549</accession>
<protein>
    <submittedName>
        <fullName evidence="1">Tigger transposable element-derived protein 4-like</fullName>
    </submittedName>
</protein>
<dbReference type="AlphaFoldDB" id="A0A6G0X549"/>
<dbReference type="EMBL" id="VUJU01008134">
    <property type="protein sequence ID" value="KAF0735035.1"/>
    <property type="molecule type" value="Genomic_DNA"/>
</dbReference>
<keyword evidence="2" id="KW-1185">Reference proteome</keyword>